<organism evidence="1 2">
    <name type="scientific">Canavalia gladiata</name>
    <name type="common">Sword bean</name>
    <name type="synonym">Dolichos gladiatus</name>
    <dbReference type="NCBI Taxonomy" id="3824"/>
    <lineage>
        <taxon>Eukaryota</taxon>
        <taxon>Viridiplantae</taxon>
        <taxon>Streptophyta</taxon>
        <taxon>Embryophyta</taxon>
        <taxon>Tracheophyta</taxon>
        <taxon>Spermatophyta</taxon>
        <taxon>Magnoliopsida</taxon>
        <taxon>eudicotyledons</taxon>
        <taxon>Gunneridae</taxon>
        <taxon>Pentapetalae</taxon>
        <taxon>rosids</taxon>
        <taxon>fabids</taxon>
        <taxon>Fabales</taxon>
        <taxon>Fabaceae</taxon>
        <taxon>Papilionoideae</taxon>
        <taxon>50 kb inversion clade</taxon>
        <taxon>NPAAA clade</taxon>
        <taxon>indigoferoid/millettioid clade</taxon>
        <taxon>Phaseoleae</taxon>
        <taxon>Canavalia</taxon>
    </lineage>
</organism>
<accession>A0AAN9JUW4</accession>
<evidence type="ECO:0000313" key="2">
    <source>
        <dbReference type="Proteomes" id="UP001367508"/>
    </source>
</evidence>
<dbReference type="EMBL" id="JAYMYQ010000011">
    <property type="protein sequence ID" value="KAK7304766.1"/>
    <property type="molecule type" value="Genomic_DNA"/>
</dbReference>
<dbReference type="AlphaFoldDB" id="A0AAN9JUW4"/>
<evidence type="ECO:0000313" key="1">
    <source>
        <dbReference type="EMBL" id="KAK7304766.1"/>
    </source>
</evidence>
<dbReference type="Proteomes" id="UP001367508">
    <property type="component" value="Unassembled WGS sequence"/>
</dbReference>
<gene>
    <name evidence="1" type="ORF">VNO77_42653</name>
</gene>
<comment type="caution">
    <text evidence="1">The sequence shown here is derived from an EMBL/GenBank/DDBJ whole genome shotgun (WGS) entry which is preliminary data.</text>
</comment>
<keyword evidence="2" id="KW-1185">Reference proteome</keyword>
<name>A0AAN9JUW4_CANGL</name>
<sequence>MALAFQPPWLCLFQRSGNGVTRFAKSRQLKTHGLQHTLDDSHCFLLFPKSILKRGQTGSISGKALKHFSTRKSENHTVDPLHQPKTTSKVQHKYLNSHTNHTTAKRENSTTTNTRNFIALSFRTTPAYDYANKTQQTHLRNETNRNKLTANLNSEY</sequence>
<protein>
    <submittedName>
        <fullName evidence="1">Uncharacterized protein</fullName>
    </submittedName>
</protein>
<reference evidence="1 2" key="1">
    <citation type="submission" date="2024-01" db="EMBL/GenBank/DDBJ databases">
        <title>The genomes of 5 underutilized Papilionoideae crops provide insights into root nodulation and disease resistanc.</title>
        <authorList>
            <person name="Jiang F."/>
        </authorList>
    </citation>
    <scope>NUCLEOTIDE SEQUENCE [LARGE SCALE GENOMIC DNA]</scope>
    <source>
        <strain evidence="1">LVBAO_FW01</strain>
        <tissue evidence="1">Leaves</tissue>
    </source>
</reference>
<proteinExistence type="predicted"/>